<dbReference type="OrthoDB" id="6996126at2"/>
<evidence type="ECO:0000313" key="2">
    <source>
        <dbReference type="Proteomes" id="UP000001062"/>
    </source>
</evidence>
<evidence type="ECO:0008006" key="3">
    <source>
        <dbReference type="Google" id="ProtNLM"/>
    </source>
</evidence>
<organism evidence="1 2">
    <name type="scientific">Marinomonas mediterranea (strain ATCC 700492 / JCM 21426 / NBRC 103028 / MMB-1)</name>
    <dbReference type="NCBI Taxonomy" id="717774"/>
    <lineage>
        <taxon>Bacteria</taxon>
        <taxon>Pseudomonadati</taxon>
        <taxon>Pseudomonadota</taxon>
        <taxon>Gammaproteobacteria</taxon>
        <taxon>Oceanospirillales</taxon>
        <taxon>Oceanospirillaceae</taxon>
        <taxon>Marinomonas</taxon>
    </lineage>
</organism>
<gene>
    <name evidence="1" type="ordered locus">Marme_3429</name>
</gene>
<dbReference type="AlphaFoldDB" id="F2JTM5"/>
<reference evidence="1 2" key="1">
    <citation type="journal article" date="2012" name="Stand. Genomic Sci.">
        <title>Complete genome sequence of the melanogenic marine bacterium Marinomonas mediterranea type strain (MMB-1(T)).</title>
        <authorList>
            <person name="Lucas-Elio P."/>
            <person name="Goodwin L."/>
            <person name="Woyke T."/>
            <person name="Pitluck S."/>
            <person name="Nolan M."/>
            <person name="Kyrpides N.C."/>
            <person name="Detter J.C."/>
            <person name="Copeland A."/>
            <person name="Teshima H."/>
            <person name="Bruce D."/>
            <person name="Detter C."/>
            <person name="Tapia R."/>
            <person name="Han S."/>
            <person name="Land M.L."/>
            <person name="Ivanova N."/>
            <person name="Mikhailova N."/>
            <person name="Johnston A.W."/>
            <person name="Sanchez-Amat A."/>
        </authorList>
    </citation>
    <scope>NUCLEOTIDE SEQUENCE [LARGE SCALE GENOMIC DNA]</scope>
    <source>
        <strain evidence="2">ATCC 700492 / JCM 21426 / NBRC 103028 / MMB-1</strain>
    </source>
</reference>
<accession>F2JTM5</accession>
<evidence type="ECO:0000313" key="1">
    <source>
        <dbReference type="EMBL" id="ADZ92645.1"/>
    </source>
</evidence>
<dbReference type="eggNOG" id="ENOG50330NG">
    <property type="taxonomic scope" value="Bacteria"/>
</dbReference>
<protein>
    <recommendedName>
        <fullName evidence="3">Fis family transcriptional regulator</fullName>
    </recommendedName>
</protein>
<dbReference type="STRING" id="717774.Marme_3429"/>
<dbReference type="PATRIC" id="fig|717774.3.peg.3531"/>
<dbReference type="KEGG" id="mme:Marme_3429"/>
<dbReference type="Proteomes" id="UP000001062">
    <property type="component" value="Chromosome"/>
</dbReference>
<sequence length="113" mass="13324">MRKSDKKMDNQIRLVLTDVCETALKDIQGFEWLTHTVDYARFPQTLKVTCVFDTNENLEAYLHSTLNHSLALRIHTELKSLDIKIKNIQNHISYDTEEHCHHSHEGNWAERLH</sequence>
<proteinExistence type="predicted"/>
<keyword evidence="2" id="KW-1185">Reference proteome</keyword>
<name>F2JTM5_MARM1</name>
<dbReference type="RefSeq" id="WP_013662547.1">
    <property type="nucleotide sequence ID" value="NC_015276.1"/>
</dbReference>
<dbReference type="EMBL" id="CP002583">
    <property type="protein sequence ID" value="ADZ92645.1"/>
    <property type="molecule type" value="Genomic_DNA"/>
</dbReference>
<dbReference type="HOGENOM" id="CLU_150651_1_0_6"/>